<dbReference type="InterPro" id="IPR011767">
    <property type="entry name" value="GLR_AS"/>
</dbReference>
<name>A0A087TI29_STEMI</name>
<dbReference type="SUPFAM" id="SSF52833">
    <property type="entry name" value="Thioredoxin-like"/>
    <property type="match status" value="1"/>
</dbReference>
<dbReference type="Gene3D" id="3.40.30.10">
    <property type="entry name" value="Glutaredoxin"/>
    <property type="match status" value="1"/>
</dbReference>
<gene>
    <name evidence="2" type="ORF">X975_20133</name>
</gene>
<dbReference type="InterPro" id="IPR004045">
    <property type="entry name" value="Glutathione_S-Trfase_N"/>
</dbReference>
<dbReference type="SFLD" id="SFLDG01182">
    <property type="entry name" value="Prostaglandin_E_synthase_like"/>
    <property type="match status" value="1"/>
</dbReference>
<evidence type="ECO:0000313" key="2">
    <source>
        <dbReference type="EMBL" id="KFM64768.1"/>
    </source>
</evidence>
<reference evidence="2 3" key="1">
    <citation type="submission" date="2013-11" db="EMBL/GenBank/DDBJ databases">
        <title>Genome sequencing of Stegodyphus mimosarum.</title>
        <authorList>
            <person name="Bechsgaard J."/>
        </authorList>
    </citation>
    <scope>NUCLEOTIDE SEQUENCE [LARGE SCALE GENOMIC DNA]</scope>
</reference>
<dbReference type="InterPro" id="IPR040079">
    <property type="entry name" value="Glutathione_S-Trfase"/>
</dbReference>
<sequence>MALNINKFCNLSNISLRNQMTLRGKVPVKRSLLYITTRNQMTLKRIVPVKQSVFHFTRNSSTNIGSGLSRFSKFALIIGGLSVGGGLYGYLASPNKKARTQAQALTEKTDYTINYDIPDIKPSRQISGPAADLGLELTLYQYQTCPFCCKVRAFLEFYGIPYNVIEVNPVMRQQIKFSKYKKVPILIAQERDSEVKHQLNDSSVIVSILGTLLLDIKSGLSKVLPYYVPLVYKDDDGKEITDVMNKYSLMYGDKTPKDKSDDYLKMEKEWRKWADDEFVHILSPNIYRTYDEALQAFNYFSEVGEWEKNFSTLERLVVIYVGATAMYFIGKRLKKK</sequence>
<evidence type="ECO:0000313" key="3">
    <source>
        <dbReference type="Proteomes" id="UP000054359"/>
    </source>
</evidence>
<dbReference type="PROSITE" id="PS51354">
    <property type="entry name" value="GLUTAREDOXIN_2"/>
    <property type="match status" value="1"/>
</dbReference>
<dbReference type="STRING" id="407821.A0A087TI29"/>
<dbReference type="SFLD" id="SFLDG01203">
    <property type="entry name" value="Prostaglandin_E_synthase_like1"/>
    <property type="match status" value="1"/>
</dbReference>
<keyword evidence="3" id="KW-1185">Reference proteome</keyword>
<accession>A0A087TI29</accession>
<dbReference type="PROSITE" id="PS00195">
    <property type="entry name" value="GLUTAREDOXIN_1"/>
    <property type="match status" value="1"/>
</dbReference>
<proteinExistence type="predicted"/>
<feature type="non-terminal residue" evidence="2">
    <location>
        <position position="336"/>
    </location>
</feature>
<dbReference type="PANTHER" id="PTHR12782:SF5">
    <property type="entry name" value="PROSTAGLANDIN E SYNTHASE 2"/>
    <property type="match status" value="1"/>
</dbReference>
<dbReference type="InterPro" id="IPR036282">
    <property type="entry name" value="Glutathione-S-Trfase_C_sf"/>
</dbReference>
<dbReference type="Gene3D" id="6.20.200.30">
    <property type="match status" value="1"/>
</dbReference>
<dbReference type="Proteomes" id="UP000054359">
    <property type="component" value="Unassembled WGS sequence"/>
</dbReference>
<dbReference type="InterPro" id="IPR036249">
    <property type="entry name" value="Thioredoxin-like_sf"/>
</dbReference>
<dbReference type="PANTHER" id="PTHR12782">
    <property type="entry name" value="MICROSOMAL PROSTAGLANDIN E SYNTHASE-2"/>
    <property type="match status" value="1"/>
</dbReference>
<dbReference type="Gene3D" id="1.20.1050.10">
    <property type="match status" value="1"/>
</dbReference>
<dbReference type="OrthoDB" id="423541at2759"/>
<dbReference type="SUPFAM" id="SSF47616">
    <property type="entry name" value="GST C-terminal domain-like"/>
    <property type="match status" value="1"/>
</dbReference>
<feature type="domain" description="GST N-terminal" evidence="1">
    <location>
        <begin position="139"/>
        <end position="209"/>
    </location>
</feature>
<dbReference type="InterPro" id="IPR034334">
    <property type="entry name" value="PGES2"/>
</dbReference>
<dbReference type="GO" id="GO:0005739">
    <property type="term" value="C:mitochondrion"/>
    <property type="evidence" value="ECO:0007669"/>
    <property type="project" value="TreeGrafter"/>
</dbReference>
<dbReference type="GO" id="GO:0050220">
    <property type="term" value="F:prostaglandin-E synthase activity"/>
    <property type="evidence" value="ECO:0007669"/>
    <property type="project" value="InterPro"/>
</dbReference>
<dbReference type="EMBL" id="KK115314">
    <property type="protein sequence ID" value="KFM64768.1"/>
    <property type="molecule type" value="Genomic_DNA"/>
</dbReference>
<protein>
    <submittedName>
        <fullName evidence="2">Prostaglandin E synthase 2</fullName>
    </submittedName>
</protein>
<evidence type="ECO:0000259" key="1">
    <source>
        <dbReference type="Pfam" id="PF13417"/>
    </source>
</evidence>
<organism evidence="2 3">
    <name type="scientific">Stegodyphus mimosarum</name>
    <name type="common">African social velvet spider</name>
    <dbReference type="NCBI Taxonomy" id="407821"/>
    <lineage>
        <taxon>Eukaryota</taxon>
        <taxon>Metazoa</taxon>
        <taxon>Ecdysozoa</taxon>
        <taxon>Arthropoda</taxon>
        <taxon>Chelicerata</taxon>
        <taxon>Arachnida</taxon>
        <taxon>Araneae</taxon>
        <taxon>Araneomorphae</taxon>
        <taxon>Entelegynae</taxon>
        <taxon>Eresoidea</taxon>
        <taxon>Eresidae</taxon>
        <taxon>Stegodyphus</taxon>
    </lineage>
</organism>
<dbReference type="SFLD" id="SFLDS00019">
    <property type="entry name" value="Glutathione_Transferase_(cytos"/>
    <property type="match status" value="1"/>
</dbReference>
<dbReference type="Pfam" id="PF13417">
    <property type="entry name" value="GST_N_3"/>
    <property type="match status" value="1"/>
</dbReference>
<dbReference type="AlphaFoldDB" id="A0A087TI29"/>